<organism evidence="1 2">
    <name type="scientific">Ensete ventricosum</name>
    <name type="common">Abyssinian banana</name>
    <name type="synonym">Musa ensete</name>
    <dbReference type="NCBI Taxonomy" id="4639"/>
    <lineage>
        <taxon>Eukaryota</taxon>
        <taxon>Viridiplantae</taxon>
        <taxon>Streptophyta</taxon>
        <taxon>Embryophyta</taxon>
        <taxon>Tracheophyta</taxon>
        <taxon>Spermatophyta</taxon>
        <taxon>Magnoliopsida</taxon>
        <taxon>Liliopsida</taxon>
        <taxon>Zingiberales</taxon>
        <taxon>Musaceae</taxon>
        <taxon>Ensete</taxon>
    </lineage>
</organism>
<evidence type="ECO:0000313" key="2">
    <source>
        <dbReference type="Proteomes" id="UP000287651"/>
    </source>
</evidence>
<sequence>MPNPPRQQLRPRQTLLGSRLSIEAGDPKLDLLLLLHGAIGNRGPPPVTVAHQIWCCSSTRSFHLLPFAATSNEPSSGSTVAHLLPPTATDPAFAITSKPRSHQLSLLRGSLYRKPPKTTAQRWTLTRSLRH</sequence>
<name>A0A426XMV3_ENSVE</name>
<evidence type="ECO:0000313" key="1">
    <source>
        <dbReference type="EMBL" id="RRT40848.1"/>
    </source>
</evidence>
<proteinExistence type="predicted"/>
<accession>A0A426XMV3</accession>
<comment type="caution">
    <text evidence="1">The sequence shown here is derived from an EMBL/GenBank/DDBJ whole genome shotgun (WGS) entry which is preliminary data.</text>
</comment>
<dbReference type="AlphaFoldDB" id="A0A426XMV3"/>
<dbReference type="EMBL" id="AMZH03019059">
    <property type="protein sequence ID" value="RRT40848.1"/>
    <property type="molecule type" value="Genomic_DNA"/>
</dbReference>
<gene>
    <name evidence="1" type="ORF">B296_00039958</name>
</gene>
<protein>
    <submittedName>
        <fullName evidence="1">Uncharacterized protein</fullName>
    </submittedName>
</protein>
<reference evidence="1 2" key="1">
    <citation type="journal article" date="2014" name="Agronomy (Basel)">
        <title>A Draft Genome Sequence for Ensete ventricosum, the Drought-Tolerant Tree Against Hunger.</title>
        <authorList>
            <person name="Harrison J."/>
            <person name="Moore K.A."/>
            <person name="Paszkiewicz K."/>
            <person name="Jones T."/>
            <person name="Grant M."/>
            <person name="Ambacheew D."/>
            <person name="Muzemil S."/>
            <person name="Studholme D.J."/>
        </authorList>
    </citation>
    <scope>NUCLEOTIDE SEQUENCE [LARGE SCALE GENOMIC DNA]</scope>
</reference>
<dbReference type="Proteomes" id="UP000287651">
    <property type="component" value="Unassembled WGS sequence"/>
</dbReference>